<gene>
    <name evidence="1" type="ORF">AVDCRST_MAG46-2379</name>
</gene>
<dbReference type="AlphaFoldDB" id="A0A6J4M1R4"/>
<dbReference type="SUPFAM" id="SSF56317">
    <property type="entry name" value="Carbon-nitrogen hydrolase"/>
    <property type="match status" value="1"/>
</dbReference>
<organism evidence="1">
    <name type="scientific">uncultured Nocardioidaceae bacterium</name>
    <dbReference type="NCBI Taxonomy" id="253824"/>
    <lineage>
        <taxon>Bacteria</taxon>
        <taxon>Bacillati</taxon>
        <taxon>Actinomycetota</taxon>
        <taxon>Actinomycetes</taxon>
        <taxon>Propionibacteriales</taxon>
        <taxon>Nocardioidaceae</taxon>
        <taxon>environmental samples</taxon>
    </lineage>
</organism>
<protein>
    <submittedName>
        <fullName evidence="1">Uncharacterized protein</fullName>
    </submittedName>
</protein>
<accession>A0A6J4M1R4</accession>
<dbReference type="EMBL" id="CADCUD010000164">
    <property type="protein sequence ID" value="CAA9347720.1"/>
    <property type="molecule type" value="Genomic_DNA"/>
</dbReference>
<evidence type="ECO:0000313" key="1">
    <source>
        <dbReference type="EMBL" id="CAA9347720.1"/>
    </source>
</evidence>
<name>A0A6J4M1R4_9ACTN</name>
<reference evidence="1" key="1">
    <citation type="submission" date="2020-02" db="EMBL/GenBank/DDBJ databases">
        <authorList>
            <person name="Meier V. D."/>
        </authorList>
    </citation>
    <scope>NUCLEOTIDE SEQUENCE</scope>
    <source>
        <strain evidence="1">AVDCRST_MAG46</strain>
    </source>
</reference>
<dbReference type="InterPro" id="IPR036526">
    <property type="entry name" value="C-N_Hydrolase_sf"/>
</dbReference>
<sequence length="34" mass="3640">MVETAASGGARIVVTQELFLCGYDLLALAARTWI</sequence>
<proteinExistence type="predicted"/>